<accession>A0AAQ1KGH3</accession>
<dbReference type="KEGG" id="pcq:PcP3B5_45960"/>
<feature type="domain" description="PIN-like" evidence="1">
    <location>
        <begin position="13"/>
        <end position="113"/>
    </location>
</feature>
<proteinExistence type="predicted"/>
<evidence type="ECO:0000259" key="1">
    <source>
        <dbReference type="Pfam" id="PF18475"/>
    </source>
</evidence>
<dbReference type="AlphaFoldDB" id="A0AAQ1KGH3"/>
<organism evidence="2 3">
    <name type="scientific">Pseudomonas citronellolis</name>
    <dbReference type="NCBI Taxonomy" id="53408"/>
    <lineage>
        <taxon>Bacteria</taxon>
        <taxon>Pseudomonadati</taxon>
        <taxon>Pseudomonadota</taxon>
        <taxon>Gammaproteobacteria</taxon>
        <taxon>Pseudomonadales</taxon>
        <taxon>Pseudomonadaceae</taxon>
        <taxon>Pseudomonas</taxon>
    </lineage>
</organism>
<dbReference type="Pfam" id="PF18475">
    <property type="entry name" value="PIN7"/>
    <property type="match status" value="1"/>
</dbReference>
<dbReference type="Proteomes" id="UP000183385">
    <property type="component" value="Unassembled WGS sequence"/>
</dbReference>
<keyword evidence="3" id="KW-1185">Reference proteome</keyword>
<evidence type="ECO:0000313" key="3">
    <source>
        <dbReference type="Proteomes" id="UP000183385"/>
    </source>
</evidence>
<comment type="caution">
    <text evidence="2">The sequence shown here is derived from an EMBL/GenBank/DDBJ whole genome shotgun (WGS) entry which is preliminary data.</text>
</comment>
<gene>
    <name evidence="2" type="ORF">SAMN05216577_11889</name>
</gene>
<name>A0AAQ1KGH3_9PSED</name>
<sequence length="232" mass="25538">MPGKQRMRTNYVLIDYESIPVRSLDLLQDAHFRLRVFLGPNNSRLPTELVVAIQRLGERADYIQLEAAGPNALDFHIAYYLGRFALEDPTAFFHVISADKGFDPLLRHLKGKGIFAMRSESIEAMPCFKDLPALQATLAASAASANDAKPASQASSKPASESDAHLKTVMADLVRRKASKPASVKTLTSTIRATLGKDTPLAEAERVYQLLCKRGLVKVKGQKVTYSLPERV</sequence>
<dbReference type="EMBL" id="FOLS01000018">
    <property type="protein sequence ID" value="SFD16325.1"/>
    <property type="molecule type" value="Genomic_DNA"/>
</dbReference>
<protein>
    <recommendedName>
        <fullName evidence="1">PIN-like domain-containing protein</fullName>
    </recommendedName>
</protein>
<reference evidence="2 3" key="1">
    <citation type="submission" date="2016-10" db="EMBL/GenBank/DDBJ databases">
        <authorList>
            <person name="Varghese N."/>
            <person name="Submissions S."/>
        </authorList>
    </citation>
    <scope>NUCLEOTIDE SEQUENCE [LARGE SCALE GENOMIC DNA]</scope>
    <source>
        <strain evidence="2 3">LMG 18378</strain>
    </source>
</reference>
<evidence type="ECO:0000313" key="2">
    <source>
        <dbReference type="EMBL" id="SFD16325.1"/>
    </source>
</evidence>
<dbReference type="InterPro" id="IPR041494">
    <property type="entry name" value="PIN7"/>
</dbReference>